<evidence type="ECO:0000256" key="5">
    <source>
        <dbReference type="PIRSR" id="PIRSR601019-2"/>
    </source>
</evidence>
<dbReference type="CDD" id="cd00066">
    <property type="entry name" value="G-alpha"/>
    <property type="match status" value="1"/>
</dbReference>
<keyword evidence="5" id="KW-0479">Metal-binding</keyword>
<evidence type="ECO:0000313" key="6">
    <source>
        <dbReference type="EMBL" id="KAJ3221196.1"/>
    </source>
</evidence>
<dbReference type="GO" id="GO:0046872">
    <property type="term" value="F:metal ion binding"/>
    <property type="evidence" value="ECO:0007669"/>
    <property type="project" value="UniProtKB-KW"/>
</dbReference>
<dbReference type="SUPFAM" id="SSF52540">
    <property type="entry name" value="P-loop containing nucleoside triphosphate hydrolases"/>
    <property type="match status" value="1"/>
</dbReference>
<dbReference type="GO" id="GO:0005834">
    <property type="term" value="C:heterotrimeric G-protein complex"/>
    <property type="evidence" value="ECO:0007669"/>
    <property type="project" value="TreeGrafter"/>
</dbReference>
<dbReference type="PANTHER" id="PTHR10218">
    <property type="entry name" value="GTP-BINDING PROTEIN ALPHA SUBUNIT"/>
    <property type="match status" value="1"/>
</dbReference>
<keyword evidence="2 4" id="KW-0342">GTP-binding</keyword>
<dbReference type="PRINTS" id="PR00318">
    <property type="entry name" value="GPROTEINA"/>
</dbReference>
<dbReference type="SMART" id="SM00275">
    <property type="entry name" value="G_alpha"/>
    <property type="match status" value="1"/>
</dbReference>
<sequence length="443" mass="52054">MYMEDIDVNVTELEEVGGVNLTEILIDSPAKAKKRNSSIDKILKMQVQKEKNSSTLKLLVLGSGDSGKSTFVRQLRLSYTVSFTSEELSFFKNIIYLNIFYSLKTLLNGLEKLKLNPNPSQEFYDNSLAIKQHFQSDEKTLPWDIIQLFPVIWNEEIIKECFARREELDEDIQDTMPYFFDELKRICSKNYEPLDQDVICTRRKTKSVTETTLHTKKYVMKIYDVGGQRSLRNAWVSFFDDVNAIVFVAAISCYDLLMEEDKETNRMEDSVKLFGVIANHPMLAKSQIILFLNKMDIFKEKIKTVPIHKYFPAFQGEQDEKACKSFFKNLFVQSTTREMKYIFYTTNTDSQIMKKILLSVRNKNQLLNEKDIEMLRYYSVRELEGLKLQEIKNKFNKRINENLRQVFRNHQDFEEDLVEIDDEDANLSDDQIFNVFDDDIEAE</sequence>
<dbReference type="EMBL" id="JADGJW010000245">
    <property type="protein sequence ID" value="KAJ3221196.1"/>
    <property type="molecule type" value="Genomic_DNA"/>
</dbReference>
<proteinExistence type="predicted"/>
<feature type="binding site" evidence="4">
    <location>
        <begin position="224"/>
        <end position="228"/>
    </location>
    <ligand>
        <name>GTP</name>
        <dbReference type="ChEBI" id="CHEBI:37565"/>
    </ligand>
</feature>
<gene>
    <name evidence="6" type="primary">GPA1_8</name>
    <name evidence="6" type="ORF">HK099_003701</name>
</gene>
<evidence type="ECO:0000256" key="2">
    <source>
        <dbReference type="ARBA" id="ARBA00023134"/>
    </source>
</evidence>
<feature type="binding site" evidence="5">
    <location>
        <position position="205"/>
    </location>
    <ligand>
        <name>Mg(2+)</name>
        <dbReference type="ChEBI" id="CHEBI:18420"/>
    </ligand>
</feature>
<dbReference type="AlphaFoldDB" id="A0AAD5XYP8"/>
<dbReference type="Pfam" id="PF00503">
    <property type="entry name" value="G-alpha"/>
    <property type="match status" value="1"/>
</dbReference>
<dbReference type="InterPro" id="IPR011025">
    <property type="entry name" value="GproteinA_insert"/>
</dbReference>
<evidence type="ECO:0000256" key="1">
    <source>
        <dbReference type="ARBA" id="ARBA00022741"/>
    </source>
</evidence>
<feature type="binding site" evidence="4">
    <location>
        <begin position="293"/>
        <end position="296"/>
    </location>
    <ligand>
        <name>GTP</name>
        <dbReference type="ChEBI" id="CHEBI:37565"/>
    </ligand>
</feature>
<dbReference type="InterPro" id="IPR027417">
    <property type="entry name" value="P-loop_NTPase"/>
</dbReference>
<dbReference type="Gene3D" id="1.10.400.10">
    <property type="entry name" value="GI Alpha 1, domain 2-like"/>
    <property type="match status" value="1"/>
</dbReference>
<comment type="caution">
    <text evidence="6">The sequence shown here is derived from an EMBL/GenBank/DDBJ whole genome shotgun (WGS) entry which is preliminary data.</text>
</comment>
<dbReference type="InterPro" id="IPR001019">
    <property type="entry name" value="Gprotein_alpha_su"/>
</dbReference>
<evidence type="ECO:0000313" key="7">
    <source>
        <dbReference type="Proteomes" id="UP001211065"/>
    </source>
</evidence>
<accession>A0AAD5XYP8</accession>
<dbReference type="GO" id="GO:0005737">
    <property type="term" value="C:cytoplasm"/>
    <property type="evidence" value="ECO:0007669"/>
    <property type="project" value="TreeGrafter"/>
</dbReference>
<dbReference type="Proteomes" id="UP001211065">
    <property type="component" value="Unassembled WGS sequence"/>
</dbReference>
<name>A0AAD5XYP8_9FUNG</name>
<keyword evidence="3" id="KW-0807">Transducer</keyword>
<feature type="binding site" evidence="5">
    <location>
        <position position="69"/>
    </location>
    <ligand>
        <name>Mg(2+)</name>
        <dbReference type="ChEBI" id="CHEBI:18420"/>
    </ligand>
</feature>
<keyword evidence="1 4" id="KW-0547">Nucleotide-binding</keyword>
<dbReference type="Gene3D" id="3.40.50.300">
    <property type="entry name" value="P-loop containing nucleotide triphosphate hydrolases"/>
    <property type="match status" value="1"/>
</dbReference>
<evidence type="ECO:0000256" key="4">
    <source>
        <dbReference type="PIRSR" id="PIRSR601019-1"/>
    </source>
</evidence>
<evidence type="ECO:0000256" key="3">
    <source>
        <dbReference type="ARBA" id="ARBA00023224"/>
    </source>
</evidence>
<dbReference type="GO" id="GO:0003924">
    <property type="term" value="F:GTPase activity"/>
    <property type="evidence" value="ECO:0007669"/>
    <property type="project" value="InterPro"/>
</dbReference>
<dbReference type="FunFam" id="3.40.50.300:FF:000720">
    <property type="entry name" value="Guanine nucleotide-binding protein G(k) subunit alpha"/>
    <property type="match status" value="1"/>
</dbReference>
<dbReference type="GO" id="GO:0001664">
    <property type="term" value="F:G protein-coupled receptor binding"/>
    <property type="evidence" value="ECO:0007669"/>
    <property type="project" value="TreeGrafter"/>
</dbReference>
<dbReference type="SUPFAM" id="SSF47895">
    <property type="entry name" value="Transducin (alpha subunit), insertion domain"/>
    <property type="match status" value="1"/>
</dbReference>
<reference evidence="6" key="1">
    <citation type="submission" date="2020-05" db="EMBL/GenBank/DDBJ databases">
        <title>Phylogenomic resolution of chytrid fungi.</title>
        <authorList>
            <person name="Stajich J.E."/>
            <person name="Amses K."/>
            <person name="Simmons R."/>
            <person name="Seto K."/>
            <person name="Myers J."/>
            <person name="Bonds A."/>
            <person name="Quandt C.A."/>
            <person name="Barry K."/>
            <person name="Liu P."/>
            <person name="Grigoriev I."/>
            <person name="Longcore J.E."/>
            <person name="James T.Y."/>
        </authorList>
    </citation>
    <scope>NUCLEOTIDE SEQUENCE</scope>
    <source>
        <strain evidence="6">JEL0476</strain>
    </source>
</reference>
<protein>
    <submittedName>
        <fullName evidence="6">Guanine nucleotide-binding protein subunit alpha</fullName>
    </submittedName>
</protein>
<keyword evidence="5" id="KW-0460">Magnesium</keyword>
<dbReference type="GO" id="GO:0007188">
    <property type="term" value="P:adenylate cyclase-modulating G protein-coupled receptor signaling pathway"/>
    <property type="evidence" value="ECO:0007669"/>
    <property type="project" value="TreeGrafter"/>
</dbReference>
<dbReference type="GO" id="GO:0031683">
    <property type="term" value="F:G-protein beta/gamma-subunit complex binding"/>
    <property type="evidence" value="ECO:0007669"/>
    <property type="project" value="InterPro"/>
</dbReference>
<dbReference type="PANTHER" id="PTHR10218:SF360">
    <property type="entry name" value="GUANINE NUCLEOTIDE-BINDING PROTEIN SUBUNIT ALPHA HOMOLOG"/>
    <property type="match status" value="1"/>
</dbReference>
<dbReference type="PROSITE" id="PS51882">
    <property type="entry name" value="G_ALPHA"/>
    <property type="match status" value="1"/>
</dbReference>
<keyword evidence="7" id="KW-1185">Reference proteome</keyword>
<dbReference type="GO" id="GO:0005525">
    <property type="term" value="F:GTP binding"/>
    <property type="evidence" value="ECO:0007669"/>
    <property type="project" value="UniProtKB-KW"/>
</dbReference>
<organism evidence="6 7">
    <name type="scientific">Clydaea vesicula</name>
    <dbReference type="NCBI Taxonomy" id="447962"/>
    <lineage>
        <taxon>Eukaryota</taxon>
        <taxon>Fungi</taxon>
        <taxon>Fungi incertae sedis</taxon>
        <taxon>Chytridiomycota</taxon>
        <taxon>Chytridiomycota incertae sedis</taxon>
        <taxon>Chytridiomycetes</taxon>
        <taxon>Lobulomycetales</taxon>
        <taxon>Lobulomycetaceae</taxon>
        <taxon>Clydaea</taxon>
    </lineage>
</organism>